<dbReference type="InterPro" id="IPR022838">
    <property type="entry name" value="GTP_cyclohydrolase_FolE2"/>
</dbReference>
<sequence length="257" mass="29554">MEDIRRQQPEGSIPIDKVGVKNLRYPIVLLDKAHNRQHTIATISMFVDLPKEQRGTFMGRFVEILNRYHREIDVHKLGTILKEMRERLGANSAHLEMEFPYFVEKCAPVSGVRSQMDYRCWISASLSDRFVLRLGVAVPVTTLCPCSREMSGRGGHNQRAEIRAVVEFKGFVWIEDLIDLLEECGSSEVYSLLEREDEKHLTAQALDNPAFVEDVVRKVAQRLDAHPQITGYLVEVESFESIHHHEAYAYINRFRSG</sequence>
<evidence type="ECO:0000313" key="3">
    <source>
        <dbReference type="EMBL" id="HEA86435.1"/>
    </source>
</evidence>
<dbReference type="EMBL" id="DSLG01000001">
    <property type="protein sequence ID" value="HEA86435.1"/>
    <property type="molecule type" value="Genomic_DNA"/>
</dbReference>
<comment type="caution">
    <text evidence="4">The sequence shown here is derived from an EMBL/GenBank/DDBJ whole genome shotgun (WGS) entry which is preliminary data.</text>
</comment>
<feature type="site" description="May be catalytically important" evidence="2">
    <location>
        <position position="144"/>
    </location>
</feature>
<dbReference type="GO" id="GO:0046654">
    <property type="term" value="P:tetrahydrofolate biosynthetic process"/>
    <property type="evidence" value="ECO:0007669"/>
    <property type="project" value="UniProtKB-UniRule"/>
</dbReference>
<dbReference type="UniPathway" id="UPA00848">
    <property type="reaction ID" value="UER00151"/>
</dbReference>
<dbReference type="GO" id="GO:0003934">
    <property type="term" value="F:GTP cyclohydrolase I activity"/>
    <property type="evidence" value="ECO:0007669"/>
    <property type="project" value="UniProtKB-UniRule"/>
</dbReference>
<dbReference type="Pfam" id="PF02649">
    <property type="entry name" value="GCHY-1"/>
    <property type="match status" value="1"/>
</dbReference>
<evidence type="ECO:0000256" key="1">
    <source>
        <dbReference type="ARBA" id="ARBA00022801"/>
    </source>
</evidence>
<evidence type="ECO:0000256" key="2">
    <source>
        <dbReference type="HAMAP-Rule" id="MF_01527"/>
    </source>
</evidence>
<comment type="pathway">
    <text evidence="2">Cofactor biosynthesis; 7,8-dihydroneopterin triphosphate biosynthesis; 7,8-dihydroneopterin triphosphate from GTP: step 1/1.</text>
</comment>
<dbReference type="AlphaFoldDB" id="A0A7C3IYG2"/>
<comment type="similarity">
    <text evidence="2">Belongs to the GTP cyclohydrolase IV family.</text>
</comment>
<dbReference type="EMBL" id="DSTU01000008">
    <property type="protein sequence ID" value="HFJ54339.1"/>
    <property type="molecule type" value="Genomic_DNA"/>
</dbReference>
<reference evidence="4" key="1">
    <citation type="journal article" date="2020" name="mSystems">
        <title>Genome- and Community-Level Interaction Insights into Carbon Utilization and Element Cycling Functions of Hydrothermarchaeota in Hydrothermal Sediment.</title>
        <authorList>
            <person name="Zhou Z."/>
            <person name="Liu Y."/>
            <person name="Xu W."/>
            <person name="Pan J."/>
            <person name="Luo Z.H."/>
            <person name="Li M."/>
        </authorList>
    </citation>
    <scope>NUCLEOTIDE SEQUENCE [LARGE SCALE GENOMIC DNA]</scope>
    <source>
        <strain evidence="3">SpSt-265</strain>
        <strain evidence="4">SpSt-465</strain>
    </source>
</reference>
<comment type="function">
    <text evidence="2">Converts GTP to 7,8-dihydroneopterin triphosphate.</text>
</comment>
<dbReference type="InterPro" id="IPR003801">
    <property type="entry name" value="GTP_cyclohydrolase_FolE2/MptA"/>
</dbReference>
<dbReference type="EC" id="3.5.4.16" evidence="2"/>
<protein>
    <recommendedName>
        <fullName evidence="2">GTP cyclohydrolase FolE2</fullName>
        <ecNumber evidence="2">3.5.4.16</ecNumber>
    </recommendedName>
</protein>
<keyword evidence="1 2" id="KW-0378">Hydrolase</keyword>
<comment type="catalytic activity">
    <reaction evidence="2">
        <text>GTP + H2O = 7,8-dihydroneopterin 3'-triphosphate + formate + H(+)</text>
        <dbReference type="Rhea" id="RHEA:17473"/>
        <dbReference type="ChEBI" id="CHEBI:15377"/>
        <dbReference type="ChEBI" id="CHEBI:15378"/>
        <dbReference type="ChEBI" id="CHEBI:15740"/>
        <dbReference type="ChEBI" id="CHEBI:37565"/>
        <dbReference type="ChEBI" id="CHEBI:58462"/>
        <dbReference type="EC" id="3.5.4.16"/>
    </reaction>
</comment>
<gene>
    <name evidence="2" type="primary">folE2</name>
    <name evidence="3" type="ORF">ENP94_00280</name>
    <name evidence="4" type="ORF">ENS16_06580</name>
</gene>
<dbReference type="HAMAP" id="MF_01527_B">
    <property type="entry name" value="GTP_cyclohydrol_B"/>
    <property type="match status" value="1"/>
</dbReference>
<name>A0A7C3IYG2_UNCW3</name>
<dbReference type="Gene3D" id="3.10.270.10">
    <property type="entry name" value="Urate Oxidase"/>
    <property type="match status" value="1"/>
</dbReference>
<accession>A0A7C3IYG2</accession>
<organism evidence="4">
    <name type="scientific">candidate division WOR-3 bacterium</name>
    <dbReference type="NCBI Taxonomy" id="2052148"/>
    <lineage>
        <taxon>Bacteria</taxon>
        <taxon>Bacteria division WOR-3</taxon>
    </lineage>
</organism>
<dbReference type="NCBIfam" id="NF010200">
    <property type="entry name" value="PRK13674.1-1"/>
    <property type="match status" value="1"/>
</dbReference>
<dbReference type="PANTHER" id="PTHR36445">
    <property type="entry name" value="GTP CYCLOHYDROLASE MPTA"/>
    <property type="match status" value="1"/>
</dbReference>
<proteinExistence type="inferred from homology"/>
<dbReference type="PANTHER" id="PTHR36445:SF1">
    <property type="entry name" value="GTP CYCLOHYDROLASE MPTA"/>
    <property type="match status" value="1"/>
</dbReference>
<evidence type="ECO:0000313" key="4">
    <source>
        <dbReference type="EMBL" id="HFJ54339.1"/>
    </source>
</evidence>